<feature type="coiled-coil region" evidence="1">
    <location>
        <begin position="15"/>
        <end position="42"/>
    </location>
</feature>
<dbReference type="GeneID" id="14297472"/>
<keyword evidence="2" id="KW-1133">Transmembrane helix</keyword>
<dbReference type="KEGG" id="vg:14297472"/>
<evidence type="ECO:0000313" key="4">
    <source>
        <dbReference type="Proteomes" id="UP000002653"/>
    </source>
</evidence>
<reference evidence="3 4" key="1">
    <citation type="journal article" date="2012" name="Virus Genes">
        <title>Isolation and complete genome sequence of a bacteriophage lysing Tetrasphaera jenkinsii, a filamentous bacteria responsible for bulking in activated sludge.</title>
        <authorList>
            <person name="Petrovski S."/>
            <person name="Tillett D."/>
            <person name="Seviour R.J."/>
        </authorList>
    </citation>
    <scope>NUCLEOTIDE SEQUENCE [LARGE SCALE GENOMIC DNA]</scope>
</reference>
<keyword evidence="4" id="KW-1185">Reference proteome</keyword>
<dbReference type="RefSeq" id="YP_007237959.1">
    <property type="nucleotide sequence ID" value="NC_019930.1"/>
</dbReference>
<evidence type="ECO:0000256" key="2">
    <source>
        <dbReference type="SAM" id="Phobius"/>
    </source>
</evidence>
<organism evidence="3 4">
    <name type="scientific">Tetrasphaera phage TJE1</name>
    <dbReference type="NCBI Taxonomy" id="981335"/>
    <lineage>
        <taxon>Viruses</taxon>
        <taxon>Duplodnaviria</taxon>
        <taxon>Heunggongvirae</taxon>
        <taxon>Uroviricota</taxon>
        <taxon>Caudoviricetes</taxon>
        <taxon>Tijeunavirus</taxon>
        <taxon>Tijeunavirus TJE1</taxon>
    </lineage>
</organism>
<keyword evidence="1" id="KW-0175">Coiled coil</keyword>
<keyword evidence="2" id="KW-0812">Transmembrane</keyword>
<evidence type="ECO:0000313" key="3">
    <source>
        <dbReference type="EMBL" id="ADX42567.1"/>
    </source>
</evidence>
<accession>G4W979</accession>
<sequence length="109" mass="12273">MGPRVKTVADAVELFESLATEVKEQKTELREHKEKQEGVNQAVQTQIFRVRLSQRGMKGEIALVRQDTGEIKKLLQKQRMSWQFWVGIAVAAAPGIWGIISDILKSKGV</sequence>
<evidence type="ECO:0000256" key="1">
    <source>
        <dbReference type="SAM" id="Coils"/>
    </source>
</evidence>
<dbReference type="EMBL" id="HQ225832">
    <property type="protein sequence ID" value="ADX42567.1"/>
    <property type="molecule type" value="Genomic_DNA"/>
</dbReference>
<feature type="transmembrane region" description="Helical" evidence="2">
    <location>
        <begin position="82"/>
        <end position="100"/>
    </location>
</feature>
<dbReference type="Proteomes" id="UP000002653">
    <property type="component" value="Segment"/>
</dbReference>
<keyword evidence="2" id="KW-0472">Membrane</keyword>
<name>G4W979_9CAUD</name>
<proteinExistence type="predicted"/>
<protein>
    <submittedName>
        <fullName evidence="3">Uncharacterized protein</fullName>
    </submittedName>
</protein>